<protein>
    <submittedName>
        <fullName evidence="1">Uncharacterized protein</fullName>
    </submittedName>
</protein>
<gene>
    <name evidence="1" type="ORF">BD310DRAFT_979965</name>
</gene>
<evidence type="ECO:0000313" key="2">
    <source>
        <dbReference type="Proteomes" id="UP000292082"/>
    </source>
</evidence>
<proteinExistence type="predicted"/>
<sequence>MSAVNANISNAVKDAPDEAALVADLLERIDTDVPEAQDDPLAAKVAQMSAANRGRTNDQEFKVGDMALLSTFRRRQAYIRRVDNRVAKSVVRYDGSYEVLPTFRLHTRT</sequence>
<reference evidence="1 2" key="1">
    <citation type="submission" date="2019-01" db="EMBL/GenBank/DDBJ databases">
        <title>Draft genome sequences of three monokaryotic isolates of the white-rot basidiomycete fungus Dichomitus squalens.</title>
        <authorList>
            <consortium name="DOE Joint Genome Institute"/>
            <person name="Lopez S.C."/>
            <person name="Andreopoulos B."/>
            <person name="Pangilinan J."/>
            <person name="Lipzen A."/>
            <person name="Riley R."/>
            <person name="Ahrendt S."/>
            <person name="Ng V."/>
            <person name="Barry K."/>
            <person name="Daum C."/>
            <person name="Grigoriev I.V."/>
            <person name="Hilden K.S."/>
            <person name="Makela M.R."/>
            <person name="de Vries R.P."/>
        </authorList>
    </citation>
    <scope>NUCLEOTIDE SEQUENCE [LARGE SCALE GENOMIC DNA]</scope>
    <source>
        <strain evidence="1 2">CBS 464.89</strain>
    </source>
</reference>
<dbReference type="EMBL" id="ML145178">
    <property type="protein sequence ID" value="TBU54933.1"/>
    <property type="molecule type" value="Genomic_DNA"/>
</dbReference>
<evidence type="ECO:0000313" key="1">
    <source>
        <dbReference type="EMBL" id="TBU54933.1"/>
    </source>
</evidence>
<dbReference type="AlphaFoldDB" id="A0A4Q9PL70"/>
<keyword evidence="2" id="KW-1185">Reference proteome</keyword>
<accession>A0A4Q9PL70</accession>
<name>A0A4Q9PL70_9APHY</name>
<organism evidence="1 2">
    <name type="scientific">Dichomitus squalens</name>
    <dbReference type="NCBI Taxonomy" id="114155"/>
    <lineage>
        <taxon>Eukaryota</taxon>
        <taxon>Fungi</taxon>
        <taxon>Dikarya</taxon>
        <taxon>Basidiomycota</taxon>
        <taxon>Agaricomycotina</taxon>
        <taxon>Agaricomycetes</taxon>
        <taxon>Polyporales</taxon>
        <taxon>Polyporaceae</taxon>
        <taxon>Dichomitus</taxon>
    </lineage>
</organism>
<dbReference type="Proteomes" id="UP000292082">
    <property type="component" value="Unassembled WGS sequence"/>
</dbReference>